<dbReference type="InterPro" id="IPR002942">
    <property type="entry name" value="S4_RNA-bd"/>
</dbReference>
<dbReference type="EC" id="5.4.99.-" evidence="5"/>
<dbReference type="InterPro" id="IPR050188">
    <property type="entry name" value="RluA_PseudoU_synthase"/>
</dbReference>
<accession>A0A2M8EPS6</accession>
<dbReference type="Gene3D" id="3.30.2350.10">
    <property type="entry name" value="Pseudouridine synthase"/>
    <property type="match status" value="1"/>
</dbReference>
<evidence type="ECO:0000256" key="4">
    <source>
        <dbReference type="PROSITE-ProRule" id="PRU00182"/>
    </source>
</evidence>
<evidence type="ECO:0000259" key="6">
    <source>
        <dbReference type="SMART" id="SM00363"/>
    </source>
</evidence>
<dbReference type="Pfam" id="PF00849">
    <property type="entry name" value="PseudoU_synth_2"/>
    <property type="match status" value="1"/>
</dbReference>
<dbReference type="InterPro" id="IPR006145">
    <property type="entry name" value="PsdUridine_synth_RsuA/RluA"/>
</dbReference>
<sequence>MKQIKLTNTNPERLDVAVSRDLELSRTKIQRAIKNEQIFVDDSKAIAHQLVSDKNKVFYDPKITEVVKKSKSKPAPLDIIYEDKNVIVINKPAGVIVHDTETNTEPTLVDALIKHEKKIAKVGDRAERAGLVHRLDKAASGIMIIAKNQKAFEFLKDKFQSRTVEKHYTVLVQGHMPDAHGTIDFTIERSKTTGRMAAKPTSQGGKPAITHYDVVEKFPHHTLLDIKIETGRTHQIRAHMFALEHPVVGDTLYRQKGVKPRDIGRIFLHARALTIELPNGETKTFEAPLPNELKQVLEEIPKL</sequence>
<keyword evidence="4" id="KW-0694">RNA-binding</keyword>
<protein>
    <recommendedName>
        <fullName evidence="5">Pseudouridine synthase</fullName>
        <ecNumber evidence="5">5.4.99.-</ecNumber>
    </recommendedName>
</protein>
<keyword evidence="2 5" id="KW-0413">Isomerase</keyword>
<dbReference type="AlphaFoldDB" id="A0A2M8EPS6"/>
<name>A0A2M8EPS6_9BACT</name>
<dbReference type="PANTHER" id="PTHR21600:SF44">
    <property type="entry name" value="RIBOSOMAL LARGE SUBUNIT PSEUDOURIDINE SYNTHASE D"/>
    <property type="match status" value="1"/>
</dbReference>
<evidence type="ECO:0000256" key="5">
    <source>
        <dbReference type="RuleBase" id="RU362028"/>
    </source>
</evidence>
<dbReference type="GO" id="GO:0120159">
    <property type="term" value="F:rRNA pseudouridine synthase activity"/>
    <property type="evidence" value="ECO:0007669"/>
    <property type="project" value="UniProtKB-ARBA"/>
</dbReference>
<evidence type="ECO:0000256" key="3">
    <source>
        <dbReference type="PIRSR" id="PIRSR606225-1"/>
    </source>
</evidence>
<comment type="function">
    <text evidence="5">Responsible for synthesis of pseudouridine from uracil.</text>
</comment>
<comment type="similarity">
    <text evidence="1 5">Belongs to the pseudouridine synthase RluA family.</text>
</comment>
<dbReference type="EMBL" id="PFSI01000019">
    <property type="protein sequence ID" value="PJC24749.1"/>
    <property type="molecule type" value="Genomic_DNA"/>
</dbReference>
<dbReference type="CDD" id="cd02869">
    <property type="entry name" value="PseudoU_synth_RluA_like"/>
    <property type="match status" value="1"/>
</dbReference>
<evidence type="ECO:0000256" key="2">
    <source>
        <dbReference type="ARBA" id="ARBA00023235"/>
    </source>
</evidence>
<evidence type="ECO:0000313" key="7">
    <source>
        <dbReference type="EMBL" id="PJC24749.1"/>
    </source>
</evidence>
<gene>
    <name evidence="7" type="ORF">CO057_01075</name>
</gene>
<dbReference type="Proteomes" id="UP000230251">
    <property type="component" value="Unassembled WGS sequence"/>
</dbReference>
<comment type="caution">
    <text evidence="7">The sequence shown here is derived from an EMBL/GenBank/DDBJ whole genome shotgun (WGS) entry which is preliminary data.</text>
</comment>
<reference evidence="8" key="1">
    <citation type="submission" date="2017-09" db="EMBL/GenBank/DDBJ databases">
        <title>Depth-based differentiation of microbial function through sediment-hosted aquifers and enrichment of novel symbionts in the deep terrestrial subsurface.</title>
        <authorList>
            <person name="Probst A.J."/>
            <person name="Ladd B."/>
            <person name="Jarett J.K."/>
            <person name="Geller-Mcgrath D.E."/>
            <person name="Sieber C.M.K."/>
            <person name="Emerson J.B."/>
            <person name="Anantharaman K."/>
            <person name="Thomas B.C."/>
            <person name="Malmstrom R."/>
            <person name="Stieglmeier M."/>
            <person name="Klingl A."/>
            <person name="Woyke T."/>
            <person name="Ryan C.M."/>
            <person name="Banfield J.F."/>
        </authorList>
    </citation>
    <scope>NUCLEOTIDE SEQUENCE [LARGE SCALE GENOMIC DNA]</scope>
</reference>
<dbReference type="Gene3D" id="3.10.290.10">
    <property type="entry name" value="RNA-binding S4 domain"/>
    <property type="match status" value="1"/>
</dbReference>
<dbReference type="GO" id="GO:0000455">
    <property type="term" value="P:enzyme-directed rRNA pseudouridine synthesis"/>
    <property type="evidence" value="ECO:0007669"/>
    <property type="project" value="TreeGrafter"/>
</dbReference>
<dbReference type="NCBIfam" id="TIGR00005">
    <property type="entry name" value="rluA_subfam"/>
    <property type="match status" value="1"/>
</dbReference>
<comment type="catalytic activity">
    <reaction evidence="5">
        <text>a uridine in RNA = a pseudouridine in RNA</text>
        <dbReference type="Rhea" id="RHEA:48348"/>
        <dbReference type="Rhea" id="RHEA-COMP:12068"/>
        <dbReference type="Rhea" id="RHEA-COMP:12069"/>
        <dbReference type="ChEBI" id="CHEBI:65314"/>
        <dbReference type="ChEBI" id="CHEBI:65315"/>
    </reaction>
</comment>
<dbReference type="PANTHER" id="PTHR21600">
    <property type="entry name" value="MITOCHONDRIAL RNA PSEUDOURIDINE SYNTHASE"/>
    <property type="match status" value="1"/>
</dbReference>
<dbReference type="InterPro" id="IPR020103">
    <property type="entry name" value="PsdUridine_synth_cat_dom_sf"/>
</dbReference>
<dbReference type="SMART" id="SM00363">
    <property type="entry name" value="S4"/>
    <property type="match status" value="1"/>
</dbReference>
<dbReference type="InterPro" id="IPR006225">
    <property type="entry name" value="PsdUridine_synth_RluC/D"/>
</dbReference>
<feature type="active site" evidence="3">
    <location>
        <position position="136"/>
    </location>
</feature>
<evidence type="ECO:0000256" key="1">
    <source>
        <dbReference type="ARBA" id="ARBA00010876"/>
    </source>
</evidence>
<organism evidence="7 8">
    <name type="scientific">Candidatus Uhrbacteria bacterium CG_4_9_14_0_2_um_filter_41_50</name>
    <dbReference type="NCBI Taxonomy" id="1975031"/>
    <lineage>
        <taxon>Bacteria</taxon>
        <taxon>Candidatus Uhriibacteriota</taxon>
    </lineage>
</organism>
<dbReference type="PROSITE" id="PS50889">
    <property type="entry name" value="S4"/>
    <property type="match status" value="1"/>
</dbReference>
<feature type="domain" description="RNA-binding S4" evidence="6">
    <location>
        <begin position="12"/>
        <end position="72"/>
    </location>
</feature>
<dbReference type="InterPro" id="IPR036986">
    <property type="entry name" value="S4_RNA-bd_sf"/>
</dbReference>
<dbReference type="SUPFAM" id="SSF55120">
    <property type="entry name" value="Pseudouridine synthase"/>
    <property type="match status" value="1"/>
</dbReference>
<dbReference type="GO" id="GO:0003723">
    <property type="term" value="F:RNA binding"/>
    <property type="evidence" value="ECO:0007669"/>
    <property type="project" value="UniProtKB-KW"/>
</dbReference>
<evidence type="ECO:0000313" key="8">
    <source>
        <dbReference type="Proteomes" id="UP000230251"/>
    </source>
</evidence>
<proteinExistence type="inferred from homology"/>